<sequence>MTRSLRCIVPLVAVLMLASCGGESSEQPDPAQRASASTDVNSLLKTTFANVSKMHSATVDLKVQITPRGAKASDGPVSAHLSGPFASQGANKLPKFAFTAELQSGGQSFNAGASYDGSKAYVSLMGTPYVVSDLVTKQFVAGYEQSLKTRQKAQGGLVLGSLGIDFTKWLPDAKNEGETQVGDAKTIKLSGNADVKQVIADLEKITEKASALNVPGTGGRIPQKLTPEQKAAAEAAIKGLTVTVYTGADDTILRRLTVDADLQDAAAKIDAGVLLDLTFTKVGQEQTITAPSNPKPFTELLKAVDASGLANLGLGGAAPGGGTDSTVPNSSTTPNNVDKYATCIEQANGDKAKARKCADLLTG</sequence>
<feature type="compositionally biased region" description="Polar residues" evidence="1">
    <location>
        <begin position="324"/>
        <end position="336"/>
    </location>
</feature>
<reference evidence="3" key="1">
    <citation type="submission" date="2022-10" db="EMBL/GenBank/DDBJ databases">
        <title>The WGS of Solirubrobacter ginsenosidimutans DSM 21036.</title>
        <authorList>
            <person name="Jiang Z."/>
        </authorList>
    </citation>
    <scope>NUCLEOTIDE SEQUENCE</scope>
    <source>
        <strain evidence="3">DSM 21036</strain>
    </source>
</reference>
<keyword evidence="2" id="KW-0732">Signal</keyword>
<keyword evidence="4" id="KW-1185">Reference proteome</keyword>
<gene>
    <name evidence="3" type="ORF">OM076_36340</name>
</gene>
<dbReference type="RefSeq" id="WP_270045055.1">
    <property type="nucleotide sequence ID" value="NZ_JAPDOD010000052.1"/>
</dbReference>
<dbReference type="PROSITE" id="PS51257">
    <property type="entry name" value="PROKAR_LIPOPROTEIN"/>
    <property type="match status" value="1"/>
</dbReference>
<organism evidence="3 4">
    <name type="scientific">Solirubrobacter ginsenosidimutans</name>
    <dbReference type="NCBI Taxonomy" id="490573"/>
    <lineage>
        <taxon>Bacteria</taxon>
        <taxon>Bacillati</taxon>
        <taxon>Actinomycetota</taxon>
        <taxon>Thermoleophilia</taxon>
        <taxon>Solirubrobacterales</taxon>
        <taxon>Solirubrobacteraceae</taxon>
        <taxon>Solirubrobacter</taxon>
    </lineage>
</organism>
<proteinExistence type="predicted"/>
<name>A0A9X3SA99_9ACTN</name>
<protein>
    <submittedName>
        <fullName evidence="3">Uncharacterized protein</fullName>
    </submittedName>
</protein>
<evidence type="ECO:0000313" key="4">
    <source>
        <dbReference type="Proteomes" id="UP001149140"/>
    </source>
</evidence>
<feature type="region of interest" description="Disordered" evidence="1">
    <location>
        <begin position="315"/>
        <end position="337"/>
    </location>
</feature>
<dbReference type="EMBL" id="JAPDOD010000052">
    <property type="protein sequence ID" value="MDA0165793.1"/>
    <property type="molecule type" value="Genomic_DNA"/>
</dbReference>
<dbReference type="AlphaFoldDB" id="A0A9X3SA99"/>
<dbReference type="Proteomes" id="UP001149140">
    <property type="component" value="Unassembled WGS sequence"/>
</dbReference>
<dbReference type="Gene3D" id="2.50.20.20">
    <property type="match status" value="1"/>
</dbReference>
<accession>A0A9X3SA99</accession>
<feature type="signal peptide" evidence="2">
    <location>
        <begin position="1"/>
        <end position="24"/>
    </location>
</feature>
<evidence type="ECO:0000256" key="1">
    <source>
        <dbReference type="SAM" id="MobiDB-lite"/>
    </source>
</evidence>
<evidence type="ECO:0000313" key="3">
    <source>
        <dbReference type="EMBL" id="MDA0165793.1"/>
    </source>
</evidence>
<comment type="caution">
    <text evidence="3">The sequence shown here is derived from an EMBL/GenBank/DDBJ whole genome shotgun (WGS) entry which is preliminary data.</text>
</comment>
<feature type="chain" id="PRO_5040974247" evidence="2">
    <location>
        <begin position="25"/>
        <end position="363"/>
    </location>
</feature>
<evidence type="ECO:0000256" key="2">
    <source>
        <dbReference type="SAM" id="SignalP"/>
    </source>
</evidence>